<dbReference type="Pfam" id="PF07191">
    <property type="entry name" value="Zn_ribbon_6"/>
    <property type="match status" value="1"/>
</dbReference>
<dbReference type="GeneID" id="58895448"/>
<dbReference type="RefSeq" id="WP_005506859.1">
    <property type="nucleotide sequence ID" value="NZ_CABMOB010000001.1"/>
</dbReference>
<dbReference type="Proteomes" id="UP000254512">
    <property type="component" value="Unassembled WGS sequence"/>
</dbReference>
<proteinExistence type="predicted"/>
<dbReference type="InterPro" id="IPR010807">
    <property type="entry name" value="YfgJ-like"/>
</dbReference>
<name>A0A377HK88_GRIHO</name>
<accession>A0A377HK88</accession>
<sequence>MENHCPDCGSDLTWDDGIYHCTKCEKCFLKQAFCRVCDALLEKLQACGSTSFFCHTCNELKSKSSAKIVFEPQKTV</sequence>
<dbReference type="AlphaFoldDB" id="A0A377HK88"/>
<dbReference type="EMBL" id="UGHD01000002">
    <property type="protein sequence ID" value="STO56658.1"/>
    <property type="molecule type" value="Genomic_DNA"/>
</dbReference>
<gene>
    <name evidence="1" type="primary">yfgJ</name>
    <name evidence="1" type="ORF">NCTC11645_01025</name>
</gene>
<reference evidence="1 2" key="1">
    <citation type="submission" date="2018-06" db="EMBL/GenBank/DDBJ databases">
        <authorList>
            <consortium name="Pathogen Informatics"/>
            <person name="Doyle S."/>
        </authorList>
    </citation>
    <scope>NUCLEOTIDE SEQUENCE [LARGE SCALE GENOMIC DNA]</scope>
    <source>
        <strain evidence="1 2">NCTC11645</strain>
    </source>
</reference>
<protein>
    <submittedName>
        <fullName evidence="1">Protein of uncharacterized function (DUF1407)</fullName>
    </submittedName>
</protein>
<dbReference type="Gene3D" id="2.10.290.10">
    <property type="entry name" value="YfgJ-like"/>
    <property type="match status" value="1"/>
</dbReference>
<dbReference type="InterPro" id="IPR029037">
    <property type="entry name" value="DUF1407/YfgJ-like_sf"/>
</dbReference>
<evidence type="ECO:0000313" key="1">
    <source>
        <dbReference type="EMBL" id="STO56658.1"/>
    </source>
</evidence>
<organism evidence="1 2">
    <name type="scientific">Grimontia hollisae</name>
    <name type="common">Vibrio hollisae</name>
    <dbReference type="NCBI Taxonomy" id="673"/>
    <lineage>
        <taxon>Bacteria</taxon>
        <taxon>Pseudomonadati</taxon>
        <taxon>Pseudomonadota</taxon>
        <taxon>Gammaproteobacteria</taxon>
        <taxon>Vibrionales</taxon>
        <taxon>Vibrionaceae</taxon>
        <taxon>Grimontia</taxon>
    </lineage>
</organism>
<evidence type="ECO:0000313" key="2">
    <source>
        <dbReference type="Proteomes" id="UP000254512"/>
    </source>
</evidence>
<dbReference type="KEGG" id="gho:AL542_18405"/>
<dbReference type="SUPFAM" id="SSF161187">
    <property type="entry name" value="YfgJ-like"/>
    <property type="match status" value="1"/>
</dbReference>